<dbReference type="AlphaFoldDB" id="A0A8J4PW80"/>
<evidence type="ECO:0000313" key="2">
    <source>
        <dbReference type="Proteomes" id="UP000695562"/>
    </source>
</evidence>
<proteinExistence type="predicted"/>
<sequence>MQTITPSTHCNNNNNHNNGTNAFFSILRNKYINRIIVGHVLYRDPFLSLDYLFKAGRFDIFDLKWQEYTSNGFCTMDFSDHDLQSFFQHNTSYERFLKVWPVIEPFCKPKNWIQACSRCTISFDKAIITTLIDVLFRVNHLSKSTFLSYDIFKELNHAESLDIVKYFLGKKYPLPLSTTPVTHLNFEYWDELSNITAHKNLEIAKYALKELENSPVKFFLDSLSVELIQYILDNYVNQESNRVRKLTFHTFPPKQI</sequence>
<name>A0A8J4PW80_9MYCE</name>
<evidence type="ECO:0000313" key="1">
    <source>
        <dbReference type="EMBL" id="KAF2074255.1"/>
    </source>
</evidence>
<comment type="caution">
    <text evidence="1">The sequence shown here is derived from an EMBL/GenBank/DDBJ whole genome shotgun (WGS) entry which is preliminary data.</text>
</comment>
<organism evidence="1 2">
    <name type="scientific">Polysphondylium violaceum</name>
    <dbReference type="NCBI Taxonomy" id="133409"/>
    <lineage>
        <taxon>Eukaryota</taxon>
        <taxon>Amoebozoa</taxon>
        <taxon>Evosea</taxon>
        <taxon>Eumycetozoa</taxon>
        <taxon>Dictyostelia</taxon>
        <taxon>Dictyosteliales</taxon>
        <taxon>Dictyosteliaceae</taxon>
        <taxon>Polysphondylium</taxon>
    </lineage>
</organism>
<reference evidence="1" key="1">
    <citation type="submission" date="2020-01" db="EMBL/GenBank/DDBJ databases">
        <title>Development of genomics and gene disruption for Polysphondylium violaceum indicates a role for the polyketide synthase stlB in stalk morphogenesis.</title>
        <authorList>
            <person name="Narita B."/>
            <person name="Kawabe Y."/>
            <person name="Kin K."/>
            <person name="Saito T."/>
            <person name="Gibbs R."/>
            <person name="Kuspa A."/>
            <person name="Muzny D."/>
            <person name="Queller D."/>
            <person name="Richards S."/>
            <person name="Strassman J."/>
            <person name="Sucgang R."/>
            <person name="Worley K."/>
            <person name="Schaap P."/>
        </authorList>
    </citation>
    <scope>NUCLEOTIDE SEQUENCE</scope>
    <source>
        <strain evidence="1">QSvi11</strain>
    </source>
</reference>
<dbReference type="EMBL" id="AJWJ01000156">
    <property type="protein sequence ID" value="KAF2074255.1"/>
    <property type="molecule type" value="Genomic_DNA"/>
</dbReference>
<accession>A0A8J4PW80</accession>
<feature type="non-terminal residue" evidence="1">
    <location>
        <position position="256"/>
    </location>
</feature>
<protein>
    <submittedName>
        <fullName evidence="1">Uncharacterized protein</fullName>
    </submittedName>
</protein>
<keyword evidence="2" id="KW-1185">Reference proteome</keyword>
<dbReference type="Proteomes" id="UP000695562">
    <property type="component" value="Unassembled WGS sequence"/>
</dbReference>
<gene>
    <name evidence="1" type="ORF">CYY_004428</name>
</gene>